<dbReference type="InterPro" id="IPR016169">
    <property type="entry name" value="FAD-bd_PCMH_sub2"/>
</dbReference>
<reference evidence="6 7" key="1">
    <citation type="submission" date="2021-01" db="EMBL/GenBank/DDBJ databases">
        <title>Genomic Encyclopedia of Type Strains, Phase IV (KMG-IV): sequencing the most valuable type-strain genomes for metagenomic binning, comparative biology and taxonomic classification.</title>
        <authorList>
            <person name="Goeker M."/>
        </authorList>
    </citation>
    <scope>NUCLEOTIDE SEQUENCE [LARGE SCALE GENOMIC DNA]</scope>
    <source>
        <strain evidence="6 7">DSM 28236</strain>
    </source>
</reference>
<dbReference type="InterPro" id="IPR001357">
    <property type="entry name" value="BRCT_dom"/>
</dbReference>
<dbReference type="RefSeq" id="WP_205002161.1">
    <property type="nucleotide sequence ID" value="NZ_JAFBER010000001.1"/>
</dbReference>
<dbReference type="Gene3D" id="3.30.43.10">
    <property type="entry name" value="Uridine Diphospho-n-acetylenolpyruvylglucosamine Reductase, domain 2"/>
    <property type="match status" value="1"/>
</dbReference>
<keyword evidence="2" id="KW-0274">FAD</keyword>
<dbReference type="Pfam" id="PF00941">
    <property type="entry name" value="FAD_binding_5"/>
    <property type="match status" value="1"/>
</dbReference>
<dbReference type="Gene3D" id="3.30.465.10">
    <property type="match status" value="1"/>
</dbReference>
<proteinExistence type="predicted"/>
<sequence>MIGFDFEYYRPKTLAEAVNFYHMLKERGKRPVYYSGGTELITMARLNQVIFGSVIDIKGIPDTWIYGYSEQDLIIGSSISLTDLEEDRDFPLLSQTAGRVADRTSRNKITIGGNICGKIIYREAVLPFLLADSRVLIAGRNGSRIVPISNIFEQEVQLAEDEWIVQFLTDRSILSLPFFTVKKRKLDVIDYPLLTLAAIKKDEHIRVAVSGLCAFPFRSEAIETILNNRSMPKELRIKEAVDRLPAPVLNDWIASAEYRRFVFQNTLMEMFTALEGDEK</sequence>
<evidence type="ECO:0000256" key="1">
    <source>
        <dbReference type="ARBA" id="ARBA00022630"/>
    </source>
</evidence>
<evidence type="ECO:0000256" key="2">
    <source>
        <dbReference type="ARBA" id="ARBA00022827"/>
    </source>
</evidence>
<evidence type="ECO:0000259" key="5">
    <source>
        <dbReference type="PROSITE" id="PS51387"/>
    </source>
</evidence>
<dbReference type="InterPro" id="IPR036683">
    <property type="entry name" value="CO_DH_flav_C_dom_sf"/>
</dbReference>
<dbReference type="GO" id="GO:0004854">
    <property type="term" value="F:xanthine dehydrogenase activity"/>
    <property type="evidence" value="ECO:0007669"/>
    <property type="project" value="UniProtKB-EC"/>
</dbReference>
<evidence type="ECO:0000259" key="4">
    <source>
        <dbReference type="PROSITE" id="PS50172"/>
    </source>
</evidence>
<dbReference type="PANTHER" id="PTHR42659:SF2">
    <property type="entry name" value="XANTHINE DEHYDROGENASE SUBUNIT C-RELATED"/>
    <property type="match status" value="1"/>
</dbReference>
<dbReference type="SUPFAM" id="SSF55447">
    <property type="entry name" value="CO dehydrogenase flavoprotein C-terminal domain-like"/>
    <property type="match status" value="1"/>
</dbReference>
<dbReference type="InterPro" id="IPR051312">
    <property type="entry name" value="Diverse_Substr_Oxidored"/>
</dbReference>
<accession>A0ABS2PVX9</accession>
<evidence type="ECO:0000313" key="7">
    <source>
        <dbReference type="Proteomes" id="UP000808914"/>
    </source>
</evidence>
<organism evidence="6 7">
    <name type="scientific">Scopulibacillus daqui</name>
    <dbReference type="NCBI Taxonomy" id="1469162"/>
    <lineage>
        <taxon>Bacteria</taxon>
        <taxon>Bacillati</taxon>
        <taxon>Bacillota</taxon>
        <taxon>Bacilli</taxon>
        <taxon>Bacillales</taxon>
        <taxon>Sporolactobacillaceae</taxon>
        <taxon>Scopulibacillus</taxon>
    </lineage>
</organism>
<dbReference type="Gene3D" id="3.30.390.50">
    <property type="entry name" value="CO dehydrogenase flavoprotein, C-terminal domain"/>
    <property type="match status" value="1"/>
</dbReference>
<gene>
    <name evidence="6" type="ORF">JOD45_000405</name>
</gene>
<dbReference type="EC" id="1.17.1.4" evidence="6"/>
<dbReference type="SUPFAM" id="SSF56176">
    <property type="entry name" value="FAD-binding/transporter-associated domain-like"/>
    <property type="match status" value="1"/>
</dbReference>
<dbReference type="Proteomes" id="UP000808914">
    <property type="component" value="Unassembled WGS sequence"/>
</dbReference>
<evidence type="ECO:0000256" key="3">
    <source>
        <dbReference type="ARBA" id="ARBA00023002"/>
    </source>
</evidence>
<dbReference type="PROSITE" id="PS50172">
    <property type="entry name" value="BRCT"/>
    <property type="match status" value="1"/>
</dbReference>
<name>A0ABS2PVX9_9BACL</name>
<dbReference type="SMART" id="SM01092">
    <property type="entry name" value="CO_deh_flav_C"/>
    <property type="match status" value="1"/>
</dbReference>
<evidence type="ECO:0000313" key="6">
    <source>
        <dbReference type="EMBL" id="MBM7644214.1"/>
    </source>
</evidence>
<dbReference type="InterPro" id="IPR016167">
    <property type="entry name" value="FAD-bd_PCMH_sub1"/>
</dbReference>
<keyword evidence="7" id="KW-1185">Reference proteome</keyword>
<dbReference type="InterPro" id="IPR016166">
    <property type="entry name" value="FAD-bd_PCMH"/>
</dbReference>
<feature type="domain" description="FAD-binding PCMH-type" evidence="5">
    <location>
        <begin position="1"/>
        <end position="199"/>
    </location>
</feature>
<keyword evidence="3 6" id="KW-0560">Oxidoreductase</keyword>
<keyword evidence="1" id="KW-0285">Flavoprotein</keyword>
<dbReference type="PANTHER" id="PTHR42659">
    <property type="entry name" value="XANTHINE DEHYDROGENASE SUBUNIT C-RELATED"/>
    <property type="match status" value="1"/>
</dbReference>
<dbReference type="EMBL" id="JAFBER010000001">
    <property type="protein sequence ID" value="MBM7644214.1"/>
    <property type="molecule type" value="Genomic_DNA"/>
</dbReference>
<feature type="domain" description="BRCT" evidence="4">
    <location>
        <begin position="112"/>
        <end position="181"/>
    </location>
</feature>
<protein>
    <submittedName>
        <fullName evidence="6">Xanthine dehydrogenase molybdenum-binding subunit</fullName>
        <ecNumber evidence="6">1.17.1.4</ecNumber>
    </submittedName>
</protein>
<dbReference type="InterPro" id="IPR005107">
    <property type="entry name" value="CO_DH_flav_C"/>
</dbReference>
<dbReference type="PROSITE" id="PS51387">
    <property type="entry name" value="FAD_PCMH"/>
    <property type="match status" value="1"/>
</dbReference>
<comment type="caution">
    <text evidence="6">The sequence shown here is derived from an EMBL/GenBank/DDBJ whole genome shotgun (WGS) entry which is preliminary data.</text>
</comment>
<dbReference type="InterPro" id="IPR002346">
    <property type="entry name" value="Mopterin_DH_FAD-bd"/>
</dbReference>
<dbReference type="InterPro" id="IPR036318">
    <property type="entry name" value="FAD-bd_PCMH-like_sf"/>
</dbReference>